<evidence type="ECO:0000313" key="4">
    <source>
        <dbReference type="EMBL" id="KAI5617870.1"/>
    </source>
</evidence>
<keyword evidence="2" id="KW-0472">Membrane</keyword>
<keyword evidence="2" id="KW-1133">Transmembrane helix</keyword>
<sequence>MATCYTEPPALSAYEQGEDEEEKYPKSPQRSSSDESDESEPEPPLASVVRRKVSFADAFGLDLVSVKEFDNRVESAEGREGEELHLSCIFRVPDSDEDLKLRLQQNKLELERIELLPGSTTIRGTVRVLNLSYHKIVYVRTTLDGWQSHFDKQAEYIPGSSDGETDCFSFLLTLMPPFSTEGVRVEFCLCYETSNGIFWANNGGMNYVLFCHKRGERALKENEEGKERDTEENNQKGKKSCLKVIKKGSSVESKSMDMSSELSEQESPTSVENKKEKTQQKAENRSTLKESYKTLAERQKRRKATQVACLQDYFSNRDKEVQLEQPSHQETLKDLNVVQPMQLTEDMSTKMSDDAWKAFLDGTDSLEKALDQKSLLCIVESNASQLSNSEYDMSKIEDNILAGNSQHCALTSGSGLPQCFTAMETLKSDPAKLSPAFYASQVNEDLNYRYSEKSQISSEPCNNQESESVWVQWGPNKALNGRHTLCERPFCEDKPISLTNPGKTVHAEAEQRNFKPENGVFFKEYSSSTGFSDLEKKVKENTHRVVKDTLTFTSMMNKPLSNSLESSEKQNIDECGEPKKKKECIGEENENASQVKRIFCSEYSEDTLVELESSLHENDEEPSHLKDGNTEICSSLRKSVVCDEDEPHKQRECLGKWDEEDVYYELVKKTFSKYSESQEKEITPVEYIAARECKNSLKVVDQSTYVWQSEGDDYIDTELHKELHNLRSSTKSFPHTPNCVSSHTSSTPSGHFTLTESVNEGEHVLFPAPHKGYESEEILRYRVAQDVRDPGVGTELPSSYSRMGSSSVGTISSWLLVCWAKISTLSCITGALVCAILFIIFVTAYFHDLPVCLTIYLLSACWWCRQGMKKHVTTADSVD</sequence>
<dbReference type="Proteomes" id="UP001205998">
    <property type="component" value="Unassembled WGS sequence"/>
</dbReference>
<feature type="region of interest" description="Disordered" evidence="1">
    <location>
        <begin position="248"/>
        <end position="289"/>
    </location>
</feature>
<dbReference type="CDD" id="cd22255">
    <property type="entry name" value="PBD_PPP1R3A"/>
    <property type="match status" value="1"/>
</dbReference>
<evidence type="ECO:0000259" key="3">
    <source>
        <dbReference type="PROSITE" id="PS51159"/>
    </source>
</evidence>
<evidence type="ECO:0000256" key="2">
    <source>
        <dbReference type="SAM" id="Phobius"/>
    </source>
</evidence>
<feature type="domain" description="CBM21" evidence="3">
    <location>
        <begin position="100"/>
        <end position="210"/>
    </location>
</feature>
<accession>A0AAD5AL63</accession>
<dbReference type="InterPro" id="IPR050782">
    <property type="entry name" value="PP1_regulatory_subunit_3"/>
</dbReference>
<evidence type="ECO:0000313" key="5">
    <source>
        <dbReference type="Proteomes" id="UP001205998"/>
    </source>
</evidence>
<protein>
    <recommendedName>
        <fullName evidence="3">CBM21 domain-containing protein</fullName>
    </recommendedName>
</protein>
<reference evidence="4" key="1">
    <citation type="submission" date="2018-07" db="EMBL/GenBank/DDBJ databases">
        <title>Comparative genomics of catfishes provides insights into carnivory and benthic adaptation.</title>
        <authorList>
            <person name="Zhang Y."/>
            <person name="Wang D."/>
            <person name="Peng Z."/>
            <person name="Zheng S."/>
            <person name="Shao F."/>
            <person name="Tao W."/>
        </authorList>
    </citation>
    <scope>NUCLEOTIDE SEQUENCE</scope>
    <source>
        <strain evidence="4">Chongqing</strain>
    </source>
</reference>
<feature type="region of interest" description="Disordered" evidence="1">
    <location>
        <begin position="1"/>
        <end position="47"/>
    </location>
</feature>
<dbReference type="GO" id="GO:0000164">
    <property type="term" value="C:protein phosphatase type 1 complex"/>
    <property type="evidence" value="ECO:0007669"/>
    <property type="project" value="TreeGrafter"/>
</dbReference>
<dbReference type="Pfam" id="PF03370">
    <property type="entry name" value="CBM_21"/>
    <property type="match status" value="1"/>
</dbReference>
<dbReference type="GO" id="GO:2001069">
    <property type="term" value="F:glycogen binding"/>
    <property type="evidence" value="ECO:0007669"/>
    <property type="project" value="TreeGrafter"/>
</dbReference>
<comment type="caution">
    <text evidence="4">The sequence shown here is derived from an EMBL/GenBank/DDBJ whole genome shotgun (WGS) entry which is preliminary data.</text>
</comment>
<feature type="compositionally biased region" description="Basic and acidic residues" evidence="1">
    <location>
        <begin position="272"/>
        <end position="289"/>
    </location>
</feature>
<evidence type="ECO:0000256" key="1">
    <source>
        <dbReference type="SAM" id="MobiDB-lite"/>
    </source>
</evidence>
<dbReference type="EMBL" id="MU551697">
    <property type="protein sequence ID" value="KAI5617870.1"/>
    <property type="molecule type" value="Genomic_DNA"/>
</dbReference>
<proteinExistence type="predicted"/>
<dbReference type="PROSITE" id="PS51159">
    <property type="entry name" value="CBM21"/>
    <property type="match status" value="1"/>
</dbReference>
<dbReference type="PANTHER" id="PTHR12307:SF2">
    <property type="entry name" value="PROTEIN PHOSPHATASE 1 REGULATORY SUBUNIT 3A"/>
    <property type="match status" value="1"/>
</dbReference>
<dbReference type="GO" id="GO:0005979">
    <property type="term" value="P:regulation of glycogen biosynthetic process"/>
    <property type="evidence" value="ECO:0007669"/>
    <property type="project" value="TreeGrafter"/>
</dbReference>
<dbReference type="GO" id="GO:0008157">
    <property type="term" value="F:protein phosphatase 1 binding"/>
    <property type="evidence" value="ECO:0007669"/>
    <property type="project" value="TreeGrafter"/>
</dbReference>
<gene>
    <name evidence="4" type="ORF">C0J50_22459</name>
</gene>
<name>A0AAD5AL63_SILAS</name>
<dbReference type="Gene3D" id="2.60.40.2440">
    <property type="entry name" value="Carbohydrate binding type-21 domain"/>
    <property type="match status" value="1"/>
</dbReference>
<feature type="compositionally biased region" description="Low complexity" evidence="1">
    <location>
        <begin position="250"/>
        <end position="261"/>
    </location>
</feature>
<keyword evidence="2" id="KW-0812">Transmembrane</keyword>
<organism evidence="4 5">
    <name type="scientific">Silurus asotus</name>
    <name type="common">Amur catfish</name>
    <name type="synonym">Parasilurus asotus</name>
    <dbReference type="NCBI Taxonomy" id="30991"/>
    <lineage>
        <taxon>Eukaryota</taxon>
        <taxon>Metazoa</taxon>
        <taxon>Chordata</taxon>
        <taxon>Craniata</taxon>
        <taxon>Vertebrata</taxon>
        <taxon>Euteleostomi</taxon>
        <taxon>Actinopterygii</taxon>
        <taxon>Neopterygii</taxon>
        <taxon>Teleostei</taxon>
        <taxon>Ostariophysi</taxon>
        <taxon>Siluriformes</taxon>
        <taxon>Siluridae</taxon>
        <taxon>Silurus</taxon>
    </lineage>
</organism>
<dbReference type="PANTHER" id="PTHR12307">
    <property type="entry name" value="PROTEIN PHOSPHATASE 1 REGULATORY SUBUNIT"/>
    <property type="match status" value="1"/>
</dbReference>
<dbReference type="InterPro" id="IPR005036">
    <property type="entry name" value="CBM21_dom"/>
</dbReference>
<feature type="transmembrane region" description="Helical" evidence="2">
    <location>
        <begin position="822"/>
        <end position="846"/>
    </location>
</feature>
<keyword evidence="5" id="KW-1185">Reference proteome</keyword>
<dbReference type="AlphaFoldDB" id="A0AAD5AL63"/>
<dbReference type="InterPro" id="IPR038175">
    <property type="entry name" value="CBM21_dom_sf"/>
</dbReference>